<gene>
    <name evidence="2" type="ORF">JRO89_XS12G0068700</name>
</gene>
<proteinExistence type="predicted"/>
<evidence type="ECO:0000256" key="1">
    <source>
        <dbReference type="SAM" id="MobiDB-lite"/>
    </source>
</evidence>
<evidence type="ECO:0000313" key="2">
    <source>
        <dbReference type="EMBL" id="KAH7553862.1"/>
    </source>
</evidence>
<dbReference type="EMBL" id="JAFEMO010000012">
    <property type="protein sequence ID" value="KAH7553862.1"/>
    <property type="molecule type" value="Genomic_DNA"/>
</dbReference>
<dbReference type="Proteomes" id="UP000827721">
    <property type="component" value="Unassembled WGS sequence"/>
</dbReference>
<protein>
    <submittedName>
        <fullName evidence="2">Uncharacterized protein</fullName>
    </submittedName>
</protein>
<keyword evidence="3" id="KW-1185">Reference proteome</keyword>
<name>A0ABQ8HBL0_9ROSI</name>
<sequence length="157" mass="16943">MWIRCEEGGGKSEDDGGQVEAARKHSGLPTDHLQSWTSVILLAFVTKIAFTALSNEIAAACQYQMTPFLLLRRVLHRGGRTKGEHLGVKGYQSKAYQVTDSGRGQTKELHGTVGGHNDQTGHDGARGDPSVQEVILTSPQASTVTATGNLMECCEQY</sequence>
<organism evidence="2 3">
    <name type="scientific">Xanthoceras sorbifolium</name>
    <dbReference type="NCBI Taxonomy" id="99658"/>
    <lineage>
        <taxon>Eukaryota</taxon>
        <taxon>Viridiplantae</taxon>
        <taxon>Streptophyta</taxon>
        <taxon>Embryophyta</taxon>
        <taxon>Tracheophyta</taxon>
        <taxon>Spermatophyta</taxon>
        <taxon>Magnoliopsida</taxon>
        <taxon>eudicotyledons</taxon>
        <taxon>Gunneridae</taxon>
        <taxon>Pentapetalae</taxon>
        <taxon>rosids</taxon>
        <taxon>malvids</taxon>
        <taxon>Sapindales</taxon>
        <taxon>Sapindaceae</taxon>
        <taxon>Xanthoceroideae</taxon>
        <taxon>Xanthoceras</taxon>
    </lineage>
</organism>
<feature type="region of interest" description="Disordered" evidence="1">
    <location>
        <begin position="100"/>
        <end position="128"/>
    </location>
</feature>
<comment type="caution">
    <text evidence="2">The sequence shown here is derived from an EMBL/GenBank/DDBJ whole genome shotgun (WGS) entry which is preliminary data.</text>
</comment>
<accession>A0ABQ8HBL0</accession>
<evidence type="ECO:0000313" key="3">
    <source>
        <dbReference type="Proteomes" id="UP000827721"/>
    </source>
</evidence>
<reference evidence="2 3" key="1">
    <citation type="submission" date="2021-02" db="EMBL/GenBank/DDBJ databases">
        <title>Plant Genome Project.</title>
        <authorList>
            <person name="Zhang R.-G."/>
        </authorList>
    </citation>
    <scope>NUCLEOTIDE SEQUENCE [LARGE SCALE GENOMIC DNA]</scope>
    <source>
        <tissue evidence="2">Leaves</tissue>
    </source>
</reference>